<sequence length="147" mass="15785">MLSKISRNPQSTLGPKPSSVHLVAADEASLPMLERVRTSDENAVEEDHSLEAQVNSAPASANMQQSVGEGMKGKMMKPPSLPFKNPREVRAFEYIGYKLRSNVGSFLSGVNGFTINGGEFNNAERDANSPGFDISLSPQSTATLTDV</sequence>
<feature type="region of interest" description="Disordered" evidence="1">
    <location>
        <begin position="1"/>
        <end position="20"/>
    </location>
</feature>
<keyword evidence="3" id="KW-1185">Reference proteome</keyword>
<dbReference type="EMBL" id="ML769446">
    <property type="protein sequence ID" value="KAE9401390.1"/>
    <property type="molecule type" value="Genomic_DNA"/>
</dbReference>
<proteinExistence type="predicted"/>
<dbReference type="Proteomes" id="UP000799118">
    <property type="component" value="Unassembled WGS sequence"/>
</dbReference>
<evidence type="ECO:0000313" key="2">
    <source>
        <dbReference type="EMBL" id="KAE9401390.1"/>
    </source>
</evidence>
<feature type="region of interest" description="Disordered" evidence="1">
    <location>
        <begin position="38"/>
        <end position="64"/>
    </location>
</feature>
<feature type="region of interest" description="Disordered" evidence="1">
    <location>
        <begin position="124"/>
        <end position="147"/>
    </location>
</feature>
<dbReference type="AlphaFoldDB" id="A0A6A4HUJ1"/>
<feature type="compositionally biased region" description="Polar residues" evidence="1">
    <location>
        <begin position="52"/>
        <end position="64"/>
    </location>
</feature>
<reference evidence="2" key="1">
    <citation type="journal article" date="2019" name="Environ. Microbiol.">
        <title>Fungal ecological strategies reflected in gene transcription - a case study of two litter decomposers.</title>
        <authorList>
            <person name="Barbi F."/>
            <person name="Kohler A."/>
            <person name="Barry K."/>
            <person name="Baskaran P."/>
            <person name="Daum C."/>
            <person name="Fauchery L."/>
            <person name="Ihrmark K."/>
            <person name="Kuo A."/>
            <person name="LaButti K."/>
            <person name="Lipzen A."/>
            <person name="Morin E."/>
            <person name="Grigoriev I.V."/>
            <person name="Henrissat B."/>
            <person name="Lindahl B."/>
            <person name="Martin F."/>
        </authorList>
    </citation>
    <scope>NUCLEOTIDE SEQUENCE</scope>
    <source>
        <strain evidence="2">JB14</strain>
    </source>
</reference>
<evidence type="ECO:0000256" key="1">
    <source>
        <dbReference type="SAM" id="MobiDB-lite"/>
    </source>
</evidence>
<accession>A0A6A4HUJ1</accession>
<gene>
    <name evidence="2" type="ORF">BT96DRAFT_606698</name>
</gene>
<feature type="compositionally biased region" description="Polar residues" evidence="1">
    <location>
        <begin position="1"/>
        <end position="13"/>
    </location>
</feature>
<protein>
    <submittedName>
        <fullName evidence="2">Uncharacterized protein</fullName>
    </submittedName>
</protein>
<name>A0A6A4HUJ1_9AGAR</name>
<feature type="compositionally biased region" description="Basic and acidic residues" evidence="1">
    <location>
        <begin position="38"/>
        <end position="50"/>
    </location>
</feature>
<evidence type="ECO:0000313" key="3">
    <source>
        <dbReference type="Proteomes" id="UP000799118"/>
    </source>
</evidence>
<organism evidence="2 3">
    <name type="scientific">Gymnopus androsaceus JB14</name>
    <dbReference type="NCBI Taxonomy" id="1447944"/>
    <lineage>
        <taxon>Eukaryota</taxon>
        <taxon>Fungi</taxon>
        <taxon>Dikarya</taxon>
        <taxon>Basidiomycota</taxon>
        <taxon>Agaricomycotina</taxon>
        <taxon>Agaricomycetes</taxon>
        <taxon>Agaricomycetidae</taxon>
        <taxon>Agaricales</taxon>
        <taxon>Marasmiineae</taxon>
        <taxon>Omphalotaceae</taxon>
        <taxon>Gymnopus</taxon>
    </lineage>
</organism>
<feature type="compositionally biased region" description="Polar residues" evidence="1">
    <location>
        <begin position="136"/>
        <end position="147"/>
    </location>
</feature>